<dbReference type="InterPro" id="IPR011051">
    <property type="entry name" value="RmlC_Cupin_sf"/>
</dbReference>
<gene>
    <name evidence="5" type="ORF">ACFSYS_18575</name>
</gene>
<dbReference type="InterPro" id="IPR012093">
    <property type="entry name" value="Pirin"/>
</dbReference>
<evidence type="ECO:0000313" key="5">
    <source>
        <dbReference type="EMBL" id="MFD2835303.1"/>
    </source>
</evidence>
<dbReference type="Proteomes" id="UP001597438">
    <property type="component" value="Unassembled WGS sequence"/>
</dbReference>
<dbReference type="Pfam" id="PF02678">
    <property type="entry name" value="Pirin"/>
    <property type="match status" value="1"/>
</dbReference>
<dbReference type="SUPFAM" id="SSF51182">
    <property type="entry name" value="RmlC-like cupins"/>
    <property type="match status" value="1"/>
</dbReference>
<dbReference type="InterPro" id="IPR014710">
    <property type="entry name" value="RmlC-like_jellyroll"/>
</dbReference>
<dbReference type="EMBL" id="JBHUOJ010000039">
    <property type="protein sequence ID" value="MFD2835303.1"/>
    <property type="molecule type" value="Genomic_DNA"/>
</dbReference>
<protein>
    <submittedName>
        <fullName evidence="5">Pirin family protein</fullName>
    </submittedName>
</protein>
<feature type="domain" description="Quercetin 2,3-dioxygenase C-terminal cupin" evidence="4">
    <location>
        <begin position="156"/>
        <end position="234"/>
    </location>
</feature>
<name>A0ABW5XD13_9FLAO</name>
<dbReference type="Pfam" id="PF17954">
    <property type="entry name" value="Pirin_C_2"/>
    <property type="match status" value="1"/>
</dbReference>
<dbReference type="RefSeq" id="WP_251741206.1">
    <property type="nucleotide sequence ID" value="NZ_JBHUOJ010000039.1"/>
</dbReference>
<dbReference type="InterPro" id="IPR041602">
    <property type="entry name" value="Quercetinase_C"/>
</dbReference>
<sequence length="237" mass="27092">MKKVIHLANTRGNADYGWLKANYSFSFANHYDPERVQFGKLRVLNDDTVQAGMGFGTHSHDNMEIISIPLKGLVKHRDSMDNSEVINAGEVQVMSAGTGIEHSEFNSSQEELNMLQLWIFPEKPGLKPRYEQRNFAPLMKLNELTTIVTPKNKTIADSLWINQDAWLSMGEFENGRKIEYTLHNEQHGVYMFVIDGEVEIEGTLLEKRDGIGIWKTSEFTLNFNNRSKVLLIEVPMD</sequence>
<proteinExistence type="inferred from homology"/>
<comment type="caution">
    <text evidence="5">The sequence shown here is derived from an EMBL/GenBank/DDBJ whole genome shotgun (WGS) entry which is preliminary data.</text>
</comment>
<keyword evidence="6" id="KW-1185">Reference proteome</keyword>
<dbReference type="Gene3D" id="2.60.120.10">
    <property type="entry name" value="Jelly Rolls"/>
    <property type="match status" value="2"/>
</dbReference>
<evidence type="ECO:0000256" key="2">
    <source>
        <dbReference type="RuleBase" id="RU003457"/>
    </source>
</evidence>
<reference evidence="6" key="1">
    <citation type="journal article" date="2019" name="Int. J. Syst. Evol. Microbiol.">
        <title>The Global Catalogue of Microorganisms (GCM) 10K type strain sequencing project: providing services to taxonomists for standard genome sequencing and annotation.</title>
        <authorList>
            <consortium name="The Broad Institute Genomics Platform"/>
            <consortium name="The Broad Institute Genome Sequencing Center for Infectious Disease"/>
            <person name="Wu L."/>
            <person name="Ma J."/>
        </authorList>
    </citation>
    <scope>NUCLEOTIDE SEQUENCE [LARGE SCALE GENOMIC DNA]</scope>
    <source>
        <strain evidence="6">KCTC 52925</strain>
    </source>
</reference>
<evidence type="ECO:0000259" key="4">
    <source>
        <dbReference type="Pfam" id="PF17954"/>
    </source>
</evidence>
<feature type="domain" description="Pirin N-terminal" evidence="3">
    <location>
        <begin position="10"/>
        <end position="119"/>
    </location>
</feature>
<evidence type="ECO:0000259" key="3">
    <source>
        <dbReference type="Pfam" id="PF02678"/>
    </source>
</evidence>
<organism evidence="5 6">
    <name type="scientific">Christiangramia antarctica</name>
    <dbReference type="NCBI Taxonomy" id="2058158"/>
    <lineage>
        <taxon>Bacteria</taxon>
        <taxon>Pseudomonadati</taxon>
        <taxon>Bacteroidota</taxon>
        <taxon>Flavobacteriia</taxon>
        <taxon>Flavobacteriales</taxon>
        <taxon>Flavobacteriaceae</taxon>
        <taxon>Christiangramia</taxon>
    </lineage>
</organism>
<accession>A0ABW5XD13</accession>
<dbReference type="InterPro" id="IPR003829">
    <property type="entry name" value="Pirin_N_dom"/>
</dbReference>
<evidence type="ECO:0000313" key="6">
    <source>
        <dbReference type="Proteomes" id="UP001597438"/>
    </source>
</evidence>
<dbReference type="PIRSF" id="PIRSF006232">
    <property type="entry name" value="Pirin"/>
    <property type="match status" value="1"/>
</dbReference>
<dbReference type="CDD" id="cd02910">
    <property type="entry name" value="cupin_Yhhw_N"/>
    <property type="match status" value="1"/>
</dbReference>
<dbReference type="PANTHER" id="PTHR43212:SF3">
    <property type="entry name" value="QUERCETIN 2,3-DIOXYGENASE"/>
    <property type="match status" value="1"/>
</dbReference>
<comment type="similarity">
    <text evidence="1 2">Belongs to the pirin family.</text>
</comment>
<evidence type="ECO:0000256" key="1">
    <source>
        <dbReference type="ARBA" id="ARBA00008416"/>
    </source>
</evidence>
<dbReference type="PANTHER" id="PTHR43212">
    <property type="entry name" value="QUERCETIN 2,3-DIOXYGENASE"/>
    <property type="match status" value="1"/>
</dbReference>